<keyword evidence="5" id="KW-1185">Reference proteome</keyword>
<evidence type="ECO:0000256" key="1">
    <source>
        <dbReference type="SAM" id="MobiDB-lite"/>
    </source>
</evidence>
<protein>
    <recommendedName>
        <fullName evidence="6">Kelch repeat protein</fullName>
    </recommendedName>
</protein>
<keyword evidence="3" id="KW-0732">Signal</keyword>
<dbReference type="Gene3D" id="2.120.10.80">
    <property type="entry name" value="Kelch-type beta propeller"/>
    <property type="match status" value="2"/>
</dbReference>
<feature type="chain" id="PRO_5040243344" description="Kelch repeat protein" evidence="3">
    <location>
        <begin position="17"/>
        <end position="638"/>
    </location>
</feature>
<name>A0A9P6SYP5_9FUNG</name>
<keyword evidence="2" id="KW-0812">Transmembrane</keyword>
<keyword evidence="2" id="KW-1133">Transmembrane helix</keyword>
<organism evidence="4 5">
    <name type="scientific">Entomortierella chlamydospora</name>
    <dbReference type="NCBI Taxonomy" id="101097"/>
    <lineage>
        <taxon>Eukaryota</taxon>
        <taxon>Fungi</taxon>
        <taxon>Fungi incertae sedis</taxon>
        <taxon>Mucoromycota</taxon>
        <taxon>Mortierellomycotina</taxon>
        <taxon>Mortierellomycetes</taxon>
        <taxon>Mortierellales</taxon>
        <taxon>Mortierellaceae</taxon>
        <taxon>Entomortierella</taxon>
    </lineage>
</organism>
<dbReference type="InterPro" id="IPR011043">
    <property type="entry name" value="Gal_Oxase/kelch_b-propeller"/>
</dbReference>
<dbReference type="PANTHER" id="PTHR23244">
    <property type="entry name" value="KELCH REPEAT DOMAIN"/>
    <property type="match status" value="1"/>
</dbReference>
<dbReference type="SUPFAM" id="SSF50965">
    <property type="entry name" value="Galactose oxidase, central domain"/>
    <property type="match status" value="1"/>
</dbReference>
<sequence>MIILKAFSLLFPLLLAVPINAQSLPTPSPAQEFAFARAGSKLYIQGGKYVVNDTITSVYNQFFSLDLSTNWSVSSPPWQSLAPGLSTYFIHGVATPDNKTFIVFQVGTNNSVIIPKYDISTNAWSPTPLTITPDQDYRSGAMPVIDPTTGLVYLNAFQNMDVYNPVTTSFQVNPNPANMRVSRFFGGAVYIKPRHSILYFGGSNSSIVLDAGSSQVKEYSIATGAWTNFTTTGQPPSPRSDFCMTASEDGNTVIVYGGRVTAPQNFSSSLYILDVPTGEWTQGPDGNSCMYMACIIVGDQFVTWGGSDRSSTHVGPPAVFSLTTLQWVNNYTAPAYYATVSTGASATSSPTSLPSNPPSSSSSSSSSSNLGAILGGIFGGLLVIALSGVIFIYLKRKEGKGKYSDIQTSEKRAGNGAIEGHIPPNDTLAGYQNVAPSETSSSRGPQAISAQGPIPSTPIFSSPMDSELMYTVHRKTDLSHQPTYDARAQYPGSDGGVGAIPTSNTYIPGQYGNAYGPYAATSAYPNPATPQYDYPVPYSASAGPSLSQNYQIVPGTTLAPAVIDTATGQVYMMSTTPPIISTATKPSVITSFPTPATADNATNGSQSPQGVPPIPQRPAQSGSFHYSSAVSEASTNQS</sequence>
<dbReference type="EMBL" id="JAAAID010001099">
    <property type="protein sequence ID" value="KAG0011718.1"/>
    <property type="molecule type" value="Genomic_DNA"/>
</dbReference>
<evidence type="ECO:0000256" key="2">
    <source>
        <dbReference type="SAM" id="Phobius"/>
    </source>
</evidence>
<feature type="compositionally biased region" description="Polar residues" evidence="1">
    <location>
        <begin position="618"/>
        <end position="638"/>
    </location>
</feature>
<feature type="region of interest" description="Disordered" evidence="1">
    <location>
        <begin position="347"/>
        <end position="366"/>
    </location>
</feature>
<proteinExistence type="predicted"/>
<gene>
    <name evidence="4" type="ORF">BGZ80_000464</name>
</gene>
<reference evidence="4" key="1">
    <citation type="journal article" date="2020" name="Fungal Divers.">
        <title>Resolving the Mortierellaceae phylogeny through synthesis of multi-gene phylogenetics and phylogenomics.</title>
        <authorList>
            <person name="Vandepol N."/>
            <person name="Liber J."/>
            <person name="Desiro A."/>
            <person name="Na H."/>
            <person name="Kennedy M."/>
            <person name="Barry K."/>
            <person name="Grigoriev I.V."/>
            <person name="Miller A.N."/>
            <person name="O'Donnell K."/>
            <person name="Stajich J.E."/>
            <person name="Bonito G."/>
        </authorList>
    </citation>
    <scope>NUCLEOTIDE SEQUENCE</scope>
    <source>
        <strain evidence="4">NRRL 2769</strain>
    </source>
</reference>
<accession>A0A9P6SYP5</accession>
<evidence type="ECO:0008006" key="6">
    <source>
        <dbReference type="Google" id="ProtNLM"/>
    </source>
</evidence>
<keyword evidence="2" id="KW-0472">Membrane</keyword>
<dbReference type="OrthoDB" id="10251809at2759"/>
<comment type="caution">
    <text evidence="4">The sequence shown here is derived from an EMBL/GenBank/DDBJ whole genome shotgun (WGS) entry which is preliminary data.</text>
</comment>
<feature type="compositionally biased region" description="Polar residues" evidence="1">
    <location>
        <begin position="590"/>
        <end position="609"/>
    </location>
</feature>
<feature type="transmembrane region" description="Helical" evidence="2">
    <location>
        <begin position="370"/>
        <end position="394"/>
    </location>
</feature>
<dbReference type="AlphaFoldDB" id="A0A9P6SYP5"/>
<dbReference type="Proteomes" id="UP000703661">
    <property type="component" value="Unassembled WGS sequence"/>
</dbReference>
<feature type="region of interest" description="Disordered" evidence="1">
    <location>
        <begin position="590"/>
        <end position="638"/>
    </location>
</feature>
<evidence type="ECO:0000256" key="3">
    <source>
        <dbReference type="SAM" id="SignalP"/>
    </source>
</evidence>
<evidence type="ECO:0000313" key="5">
    <source>
        <dbReference type="Proteomes" id="UP000703661"/>
    </source>
</evidence>
<dbReference type="Pfam" id="PF24681">
    <property type="entry name" value="Kelch_KLHDC2_KLHL20_DRC7"/>
    <property type="match status" value="1"/>
</dbReference>
<feature type="signal peptide" evidence="3">
    <location>
        <begin position="1"/>
        <end position="16"/>
    </location>
</feature>
<dbReference type="InterPro" id="IPR015915">
    <property type="entry name" value="Kelch-typ_b-propeller"/>
</dbReference>
<evidence type="ECO:0000313" key="4">
    <source>
        <dbReference type="EMBL" id="KAG0011718.1"/>
    </source>
</evidence>
<feature type="compositionally biased region" description="Polar residues" evidence="1">
    <location>
        <begin position="434"/>
        <end position="444"/>
    </location>
</feature>
<feature type="region of interest" description="Disordered" evidence="1">
    <location>
        <begin position="414"/>
        <end position="456"/>
    </location>
</feature>